<dbReference type="Gene3D" id="3.40.1350.60">
    <property type="match status" value="1"/>
</dbReference>
<dbReference type="AlphaFoldDB" id="A0A7C3IG77"/>
<proteinExistence type="predicted"/>
<dbReference type="PANTHER" id="PTHR30545">
    <property type="entry name" value="SUGAR FERMENTATION STIMULATION PROTEIN A"/>
    <property type="match status" value="1"/>
</dbReference>
<feature type="domain" description="SfsA N-terminal OB" evidence="2">
    <location>
        <begin position="43"/>
        <end position="134"/>
    </location>
</feature>
<dbReference type="InterPro" id="IPR041465">
    <property type="entry name" value="SfsA_N"/>
</dbReference>
<dbReference type="Gene3D" id="2.40.50.580">
    <property type="match status" value="1"/>
</dbReference>
<gene>
    <name evidence="3" type="ORF">ENS59_02150</name>
</gene>
<protein>
    <submittedName>
        <fullName evidence="3">DUF123 domain-containing protein</fullName>
    </submittedName>
</protein>
<dbReference type="GO" id="GO:0003677">
    <property type="term" value="F:DNA binding"/>
    <property type="evidence" value="ECO:0007669"/>
    <property type="project" value="InterPro"/>
</dbReference>
<dbReference type="InterPro" id="IPR002837">
    <property type="entry name" value="DUF123"/>
</dbReference>
<dbReference type="EMBL" id="DSVL01000065">
    <property type="protein sequence ID" value="HFH28301.1"/>
    <property type="molecule type" value="Genomic_DNA"/>
</dbReference>
<evidence type="ECO:0000259" key="1">
    <source>
        <dbReference type="Pfam" id="PF03749"/>
    </source>
</evidence>
<dbReference type="Pfam" id="PF03749">
    <property type="entry name" value="SfsA"/>
    <property type="match status" value="1"/>
</dbReference>
<name>A0A7C3IG77_9SPIR</name>
<dbReference type="CDD" id="cd10441">
    <property type="entry name" value="GIY-YIG_COG1833"/>
    <property type="match status" value="1"/>
</dbReference>
<evidence type="ECO:0000259" key="2">
    <source>
        <dbReference type="Pfam" id="PF17746"/>
    </source>
</evidence>
<dbReference type="Pfam" id="PF17746">
    <property type="entry name" value="SfsA_N"/>
    <property type="match status" value="1"/>
</dbReference>
<sequence length="440" mass="48922">MAAQASCFWACWLPNGTLFSEAPTKQNESNLRLFSADARAVFVRRPNRFLIIARIVEVFQATGTPEGTGMYEPGADRELGQEVACHCPNPGRLLEFVIPGTELLLERRRSSARVAQGPKTQWTAVAVRYRDKMVPLFSARANRVVEQGVLPVLFPAARHIQAEYTLGDSRFDFMVQDEAGITRLIEVKACSLVEEGIAMFPDAPSGRAVKHIEELAELAKEGYRCHILFVIVHGNAERFIPNLHTNPEFSAALSKAAGAIQVHAVTLEADKQGQGRIINMNVPVDLSFGSLAEANKGSYLIALELPDEIQVEVGSLGTVYFKAGWYVYSGSAQKNLSQRIARHLRHVRKQPHWHLDYLTAHAGKIVGLPIASYDNLECELAVALKRIGGKPVPRFGSSDCGCESHLFYFSAPPLKNRDFLRVLFYFRHRRALNLHLNLHG</sequence>
<dbReference type="PANTHER" id="PTHR30545:SF2">
    <property type="entry name" value="SUGAR FERMENTATION STIMULATION PROTEIN A"/>
    <property type="match status" value="1"/>
</dbReference>
<reference evidence="3" key="1">
    <citation type="journal article" date="2020" name="mSystems">
        <title>Genome- and Community-Level Interaction Insights into Carbon Utilization and Element Cycling Functions of Hydrothermarchaeota in Hydrothermal Sediment.</title>
        <authorList>
            <person name="Zhou Z."/>
            <person name="Liu Y."/>
            <person name="Xu W."/>
            <person name="Pan J."/>
            <person name="Luo Z.H."/>
            <person name="Li M."/>
        </authorList>
    </citation>
    <scope>NUCLEOTIDE SEQUENCE [LARGE SCALE GENOMIC DNA]</scope>
    <source>
        <strain evidence="3">SpSt-503</strain>
    </source>
</reference>
<dbReference type="InterPro" id="IPR005224">
    <property type="entry name" value="SfsA"/>
</dbReference>
<organism evidence="3">
    <name type="scientific">Gracilinema caldarium</name>
    <dbReference type="NCBI Taxonomy" id="215591"/>
    <lineage>
        <taxon>Bacteria</taxon>
        <taxon>Pseudomonadati</taxon>
        <taxon>Spirochaetota</taxon>
        <taxon>Spirochaetia</taxon>
        <taxon>Spirochaetales</taxon>
        <taxon>Breznakiellaceae</taxon>
        <taxon>Gracilinema</taxon>
    </lineage>
</organism>
<feature type="domain" description="Sugar fermentation stimulation protein C-terminal" evidence="1">
    <location>
        <begin position="141"/>
        <end position="272"/>
    </location>
</feature>
<accession>A0A7C3IG77</accession>
<evidence type="ECO:0000313" key="3">
    <source>
        <dbReference type="EMBL" id="HFH28301.1"/>
    </source>
</evidence>
<dbReference type="CDD" id="cd22359">
    <property type="entry name" value="SfsA-like_bacterial"/>
    <property type="match status" value="1"/>
</dbReference>
<dbReference type="InterPro" id="IPR040452">
    <property type="entry name" value="SfsA_C"/>
</dbReference>
<dbReference type="Pfam" id="PF01986">
    <property type="entry name" value="DUF123"/>
    <property type="match status" value="1"/>
</dbReference>
<comment type="caution">
    <text evidence="3">The sequence shown here is derived from an EMBL/GenBank/DDBJ whole genome shotgun (WGS) entry which is preliminary data.</text>
</comment>